<keyword evidence="5 11" id="KW-0812">Transmembrane</keyword>
<dbReference type="PANTHER" id="PTHR32552:SF81">
    <property type="entry name" value="TONB-DEPENDENT OUTER MEMBRANE RECEPTOR"/>
    <property type="match status" value="1"/>
</dbReference>
<keyword evidence="9 11" id="KW-0472">Membrane</keyword>
<evidence type="ECO:0000256" key="5">
    <source>
        <dbReference type="ARBA" id="ARBA00022692"/>
    </source>
</evidence>
<dbReference type="Gene3D" id="2.60.40.1120">
    <property type="entry name" value="Carboxypeptidase-like, regulatory domain"/>
    <property type="match status" value="1"/>
</dbReference>
<protein>
    <submittedName>
        <fullName evidence="16">SusC/RagA family TonB-linked outer membrane protein</fullName>
    </submittedName>
</protein>
<dbReference type="InterPro" id="IPR012910">
    <property type="entry name" value="Plug_dom"/>
</dbReference>
<feature type="chain" id="PRO_5042020044" evidence="13">
    <location>
        <begin position="21"/>
        <end position="1059"/>
    </location>
</feature>
<dbReference type="SUPFAM" id="SSF56935">
    <property type="entry name" value="Porins"/>
    <property type="match status" value="1"/>
</dbReference>
<dbReference type="InterPro" id="IPR000531">
    <property type="entry name" value="Beta-barrel_TonB"/>
</dbReference>
<dbReference type="GO" id="GO:0006826">
    <property type="term" value="P:iron ion transport"/>
    <property type="evidence" value="ECO:0007669"/>
    <property type="project" value="UniProtKB-KW"/>
</dbReference>
<dbReference type="InterPro" id="IPR039426">
    <property type="entry name" value="TonB-dep_rcpt-like"/>
</dbReference>
<feature type="signal peptide" evidence="13">
    <location>
        <begin position="1"/>
        <end position="20"/>
    </location>
</feature>
<dbReference type="RefSeq" id="WP_313976634.1">
    <property type="nucleotide sequence ID" value="NZ_JASJOS010000002.1"/>
</dbReference>
<evidence type="ECO:0000256" key="9">
    <source>
        <dbReference type="ARBA" id="ARBA00023136"/>
    </source>
</evidence>
<dbReference type="Pfam" id="PF07715">
    <property type="entry name" value="Plug"/>
    <property type="match status" value="1"/>
</dbReference>
<keyword evidence="6" id="KW-0408">Iron</keyword>
<comment type="subcellular location">
    <subcellularLocation>
        <location evidence="1 11">Cell outer membrane</location>
        <topology evidence="1 11">Multi-pass membrane protein</topology>
    </subcellularLocation>
</comment>
<keyword evidence="13" id="KW-0732">Signal</keyword>
<dbReference type="SUPFAM" id="SSF49464">
    <property type="entry name" value="Carboxypeptidase regulatory domain-like"/>
    <property type="match status" value="1"/>
</dbReference>
<dbReference type="InterPro" id="IPR036942">
    <property type="entry name" value="Beta-barrel_TonB_sf"/>
</dbReference>
<dbReference type="EMBL" id="JASJOS010000002">
    <property type="protein sequence ID" value="MDJ1480066.1"/>
    <property type="molecule type" value="Genomic_DNA"/>
</dbReference>
<accession>A0AAE3QK43</accession>
<keyword evidence="8 12" id="KW-0798">TonB box</keyword>
<keyword evidence="7" id="KW-0406">Ion transport</keyword>
<gene>
    <name evidence="16" type="ORF">QNI16_06180</name>
</gene>
<keyword evidence="3 11" id="KW-1134">Transmembrane beta strand</keyword>
<name>A0AAE3QK43_9BACT</name>
<reference evidence="16" key="1">
    <citation type="submission" date="2023-05" db="EMBL/GenBank/DDBJ databases">
        <authorList>
            <person name="Zhang X."/>
        </authorList>
    </citation>
    <scope>NUCLEOTIDE SEQUENCE</scope>
    <source>
        <strain evidence="16">YF14B1</strain>
    </source>
</reference>
<feature type="domain" description="TonB-dependent receptor plug" evidence="15">
    <location>
        <begin position="118"/>
        <end position="224"/>
    </location>
</feature>
<keyword evidence="2 11" id="KW-0813">Transport</keyword>
<evidence type="ECO:0000256" key="10">
    <source>
        <dbReference type="ARBA" id="ARBA00023237"/>
    </source>
</evidence>
<comment type="similarity">
    <text evidence="11 12">Belongs to the TonB-dependent receptor family.</text>
</comment>
<dbReference type="Gene3D" id="2.170.130.10">
    <property type="entry name" value="TonB-dependent receptor, plug domain"/>
    <property type="match status" value="1"/>
</dbReference>
<evidence type="ECO:0000256" key="12">
    <source>
        <dbReference type="RuleBase" id="RU003357"/>
    </source>
</evidence>
<dbReference type="InterPro" id="IPR037066">
    <property type="entry name" value="Plug_dom_sf"/>
</dbReference>
<dbReference type="Proteomes" id="UP001241110">
    <property type="component" value="Unassembled WGS sequence"/>
</dbReference>
<evidence type="ECO:0000313" key="17">
    <source>
        <dbReference type="Proteomes" id="UP001241110"/>
    </source>
</evidence>
<evidence type="ECO:0000256" key="8">
    <source>
        <dbReference type="ARBA" id="ARBA00023077"/>
    </source>
</evidence>
<comment type="caution">
    <text evidence="16">The sequence shown here is derived from an EMBL/GenBank/DDBJ whole genome shotgun (WGS) entry which is preliminary data.</text>
</comment>
<dbReference type="InterPro" id="IPR023996">
    <property type="entry name" value="TonB-dep_OMP_SusC/RagA"/>
</dbReference>
<dbReference type="PANTHER" id="PTHR32552">
    <property type="entry name" value="FERRICHROME IRON RECEPTOR-RELATED"/>
    <property type="match status" value="1"/>
</dbReference>
<evidence type="ECO:0000256" key="7">
    <source>
        <dbReference type="ARBA" id="ARBA00023065"/>
    </source>
</evidence>
<evidence type="ECO:0000256" key="1">
    <source>
        <dbReference type="ARBA" id="ARBA00004571"/>
    </source>
</evidence>
<dbReference type="NCBIfam" id="TIGR04057">
    <property type="entry name" value="SusC_RagA_signa"/>
    <property type="match status" value="1"/>
</dbReference>
<dbReference type="Gene3D" id="2.40.170.20">
    <property type="entry name" value="TonB-dependent receptor, beta-barrel domain"/>
    <property type="match status" value="1"/>
</dbReference>
<dbReference type="NCBIfam" id="TIGR04056">
    <property type="entry name" value="OMP_RagA_SusC"/>
    <property type="match status" value="1"/>
</dbReference>
<dbReference type="Pfam" id="PF13715">
    <property type="entry name" value="CarbopepD_reg_2"/>
    <property type="match status" value="1"/>
</dbReference>
<evidence type="ECO:0000256" key="4">
    <source>
        <dbReference type="ARBA" id="ARBA00022496"/>
    </source>
</evidence>
<evidence type="ECO:0000313" key="16">
    <source>
        <dbReference type="EMBL" id="MDJ1480066.1"/>
    </source>
</evidence>
<evidence type="ECO:0000259" key="14">
    <source>
        <dbReference type="Pfam" id="PF00593"/>
    </source>
</evidence>
<proteinExistence type="inferred from homology"/>
<sequence length="1059" mass="115267">MKKILLVCLKFLLCVGYLVAQDRVITGKVTDSGDGTPLPGVNILIKGTNRGTSTDSNGKFQLSVPGETQTLIFSFIGFVTKEVSIGNSSAIDVALSSDVHSLQEVVIGALGIQRQSKELGYSVGKVKSDELNQAKALNAATALSGKVAGLQVNTINNGVNPSTRIVLRGNRSLVGDNQALVVIDGVQVPQDAINYLNPNDIESINVLKGANAAALYGSSASNGALIITTKRGASPEPRITFTNTSSLESISFMPKFNDRFGGGTENYSRIFVPFENQSYGPEYTTGTVESSVDGAVEGTLIPIGRELEDGTRQKIPYLPLKDERRKAFDVGRTTQNDFSIQVGDKSGGFFFSLQDVVTKGVLPGDQYRRTGGRFNADRTYKGLKAGFNLAYSQVATNTTNSNFYNNILNTPSYIPISTYRNWRDYKNADGSLNYANPNNYYNDYFDNPYFSKDINRNSNRVGYLTGGFDLSYQATSWLSFAYRAGLTYNTYSGKNWSEKFTYTDFAKASGKYNAKDLAGSAGDYSAYESQINTDFLITMKKNIGVFSGTLILGNNIRQKTSKYVNAGISSLVISGLYNLNNLTGQPTAGESNYTSRLLGFYGDFTLGYRDFVFVHASAREDVTSVLAPQNRSYFYPGVDVSLVLSDMIPAIKNSNTITYAKLTAAATKVGGVNVGPYELQTVFNTSGGFPYGSLPGFTYGNTIKDPLLKPEFTTSYEVGGEVGLFNNRVNLELAYYTQKTTNQTVSIDISGTTGFSRATINTGAMLNRGYEVTLKGTPVNTSYGLKWDVNFNYSYVDNKILSLYEGLDEINLSSYYGVVNSSLYQVFARVGEQYPIMKVVAYKRDPQGRVIVDANTGYPVKDPNLKSMGQTNPKHRLGLSTTVRYKGLALSALAEYRGGNVVAHGLAETMWFTGLAGPTTNYGRERFIFPNSVYQSGSNADGTPVYVENKDVALKDGGLGAWDSNLRNIGENFVTSGAFWKLREVSLSYDVPTSLLSKTKVLKTAKISLVGRNLLTLLPKANVYTDPEFNNTTTNAVGVNATYITPPTRTYGFSVSVGL</sequence>
<dbReference type="GO" id="GO:0009279">
    <property type="term" value="C:cell outer membrane"/>
    <property type="evidence" value="ECO:0007669"/>
    <property type="project" value="UniProtKB-SubCell"/>
</dbReference>
<keyword evidence="4" id="KW-0410">Iron transport</keyword>
<dbReference type="InterPro" id="IPR023997">
    <property type="entry name" value="TonB-dep_OMP_SusC/RagA_CS"/>
</dbReference>
<evidence type="ECO:0000256" key="11">
    <source>
        <dbReference type="PROSITE-ProRule" id="PRU01360"/>
    </source>
</evidence>
<dbReference type="InterPro" id="IPR008969">
    <property type="entry name" value="CarboxyPept-like_regulatory"/>
</dbReference>
<evidence type="ECO:0000256" key="6">
    <source>
        <dbReference type="ARBA" id="ARBA00023004"/>
    </source>
</evidence>
<evidence type="ECO:0000256" key="3">
    <source>
        <dbReference type="ARBA" id="ARBA00022452"/>
    </source>
</evidence>
<dbReference type="Pfam" id="PF00593">
    <property type="entry name" value="TonB_dep_Rec_b-barrel"/>
    <property type="match status" value="1"/>
</dbReference>
<feature type="domain" description="TonB-dependent receptor-like beta-barrel" evidence="14">
    <location>
        <begin position="418"/>
        <end position="808"/>
    </location>
</feature>
<organism evidence="16 17">
    <name type="scientific">Xanthocytophaga flava</name>
    <dbReference type="NCBI Taxonomy" id="3048013"/>
    <lineage>
        <taxon>Bacteria</taxon>
        <taxon>Pseudomonadati</taxon>
        <taxon>Bacteroidota</taxon>
        <taxon>Cytophagia</taxon>
        <taxon>Cytophagales</taxon>
        <taxon>Rhodocytophagaceae</taxon>
        <taxon>Xanthocytophaga</taxon>
    </lineage>
</organism>
<dbReference type="AlphaFoldDB" id="A0AAE3QK43"/>
<keyword evidence="10 11" id="KW-0998">Cell outer membrane</keyword>
<evidence type="ECO:0000256" key="13">
    <source>
        <dbReference type="SAM" id="SignalP"/>
    </source>
</evidence>
<evidence type="ECO:0000259" key="15">
    <source>
        <dbReference type="Pfam" id="PF07715"/>
    </source>
</evidence>
<evidence type="ECO:0000256" key="2">
    <source>
        <dbReference type="ARBA" id="ARBA00022448"/>
    </source>
</evidence>
<dbReference type="PROSITE" id="PS52016">
    <property type="entry name" value="TONB_DEPENDENT_REC_3"/>
    <property type="match status" value="1"/>
</dbReference>